<dbReference type="Pfam" id="PF02321">
    <property type="entry name" value="OEP"/>
    <property type="match status" value="1"/>
</dbReference>
<keyword evidence="2" id="KW-0175">Coiled coil</keyword>
<dbReference type="GO" id="GO:0015562">
    <property type="term" value="F:efflux transmembrane transporter activity"/>
    <property type="evidence" value="ECO:0007669"/>
    <property type="project" value="InterPro"/>
</dbReference>
<proteinExistence type="inferred from homology"/>
<dbReference type="PANTHER" id="PTHR30203">
    <property type="entry name" value="OUTER MEMBRANE CATION EFFLUX PROTEIN"/>
    <property type="match status" value="1"/>
</dbReference>
<name>A0AA37TTG4_9GAMM</name>
<dbReference type="AlphaFoldDB" id="A0AA37TTG4"/>
<comment type="caution">
    <text evidence="4">The sequence shown here is derived from an EMBL/GenBank/DDBJ whole genome shotgun (WGS) entry which is preliminary data.</text>
</comment>
<reference evidence="4 5" key="1">
    <citation type="journal article" date="2014" name="Int. J. Syst. Evol. Microbiol.">
        <title>Complete genome sequence of Corynebacterium casei LMG S-19264T (=DSM 44701T), isolated from a smear-ripened cheese.</title>
        <authorList>
            <consortium name="US DOE Joint Genome Institute (JGI-PGF)"/>
            <person name="Walter F."/>
            <person name="Albersmeier A."/>
            <person name="Kalinowski J."/>
            <person name="Ruckert C."/>
        </authorList>
    </citation>
    <scope>NUCLEOTIDE SEQUENCE [LARGE SCALE GENOMIC DNA]</scope>
    <source>
        <strain evidence="4 5">NBRC 112785</strain>
    </source>
</reference>
<evidence type="ECO:0000256" key="1">
    <source>
        <dbReference type="ARBA" id="ARBA00007613"/>
    </source>
</evidence>
<evidence type="ECO:0000313" key="4">
    <source>
        <dbReference type="EMBL" id="GLS84102.1"/>
    </source>
</evidence>
<dbReference type="EMBL" id="BSPO01000003">
    <property type="protein sequence ID" value="GLS84102.1"/>
    <property type="molecule type" value="Genomic_DNA"/>
</dbReference>
<evidence type="ECO:0008006" key="6">
    <source>
        <dbReference type="Google" id="ProtNLM"/>
    </source>
</evidence>
<dbReference type="Proteomes" id="UP001157439">
    <property type="component" value="Unassembled WGS sequence"/>
</dbReference>
<gene>
    <name evidence="4" type="ORF">GCM10007894_20790</name>
</gene>
<dbReference type="InterPro" id="IPR003423">
    <property type="entry name" value="OMP_efflux"/>
</dbReference>
<feature type="coiled-coil region" evidence="2">
    <location>
        <begin position="144"/>
        <end position="206"/>
    </location>
</feature>
<keyword evidence="5" id="KW-1185">Reference proteome</keyword>
<evidence type="ECO:0000313" key="5">
    <source>
        <dbReference type="Proteomes" id="UP001157439"/>
    </source>
</evidence>
<sequence>MKRFILLASLMLITPLAFPKPLMQSSALSLTDLLALSKNNDWHAQALKERAQQQHAAASVSGSLPDPVVSIGINNVPLDSPNLHSEGMSQVRIGVTQQFGVGQSLHFDEQALAATAQSTETSLEVRAKQRELTISKLWLNLVSVNESKAKVNALIQALTQLKQSLMANYETGQISQSALVSVDLEISHYQNQLTQLDAQYAELLGQLAAWVGESAFQPLAIAYPQWDANQSDSESWSQAAQRLSNHPEMRAQQQLLKGARLAIDSARSKYSPKWALTAGYGYRADDPQGNSRSDLVSLGVSFSVPLYASSKQDKGVVAAQSKAAAQEFATQDTLQSLVGRYLSAKQRVQLQQRKVREFRERILPTAQQKVALAVNDFQAHAGTFQNLVDAQEQLLLSQINSLNATNQYFSALADLRYFETDKD</sequence>
<organism evidence="4 5">
    <name type="scientific">Paraferrimonas haliotis</name>
    <dbReference type="NCBI Taxonomy" id="2013866"/>
    <lineage>
        <taxon>Bacteria</taxon>
        <taxon>Pseudomonadati</taxon>
        <taxon>Pseudomonadota</taxon>
        <taxon>Gammaproteobacteria</taxon>
        <taxon>Alteromonadales</taxon>
        <taxon>Ferrimonadaceae</taxon>
        <taxon>Paraferrimonas</taxon>
    </lineage>
</organism>
<evidence type="ECO:0000256" key="3">
    <source>
        <dbReference type="SAM" id="SignalP"/>
    </source>
</evidence>
<comment type="similarity">
    <text evidence="1">Belongs to the outer membrane factor (OMF) (TC 1.B.17) family.</text>
</comment>
<dbReference type="RefSeq" id="WP_095498412.1">
    <property type="nucleotide sequence ID" value="NZ_BSPO01000003.1"/>
</dbReference>
<accession>A0AA37TTG4</accession>
<feature type="signal peptide" evidence="3">
    <location>
        <begin position="1"/>
        <end position="19"/>
    </location>
</feature>
<evidence type="ECO:0000256" key="2">
    <source>
        <dbReference type="SAM" id="Coils"/>
    </source>
</evidence>
<dbReference type="SUPFAM" id="SSF56954">
    <property type="entry name" value="Outer membrane efflux proteins (OEP)"/>
    <property type="match status" value="1"/>
</dbReference>
<dbReference type="Gene3D" id="1.20.1600.10">
    <property type="entry name" value="Outer membrane efflux proteins (OEP)"/>
    <property type="match status" value="1"/>
</dbReference>
<keyword evidence="3" id="KW-0732">Signal</keyword>
<protein>
    <recommendedName>
        <fullName evidence="6">Outer membrane protein TolC</fullName>
    </recommendedName>
</protein>
<feature type="chain" id="PRO_5041287726" description="Outer membrane protein TolC" evidence="3">
    <location>
        <begin position="20"/>
        <end position="423"/>
    </location>
</feature>
<dbReference type="InterPro" id="IPR010131">
    <property type="entry name" value="MdtP/NodT-like"/>
</dbReference>